<organism evidence="24 25">
    <name type="scientific">Urochloa decumbens</name>
    <dbReference type="NCBI Taxonomy" id="240449"/>
    <lineage>
        <taxon>Eukaryota</taxon>
        <taxon>Viridiplantae</taxon>
        <taxon>Streptophyta</taxon>
        <taxon>Embryophyta</taxon>
        <taxon>Tracheophyta</taxon>
        <taxon>Spermatophyta</taxon>
        <taxon>Magnoliopsida</taxon>
        <taxon>Liliopsida</taxon>
        <taxon>Poales</taxon>
        <taxon>Poaceae</taxon>
        <taxon>PACMAD clade</taxon>
        <taxon>Panicoideae</taxon>
        <taxon>Panicodae</taxon>
        <taxon>Paniceae</taxon>
        <taxon>Melinidinae</taxon>
        <taxon>Urochloa</taxon>
    </lineage>
</organism>
<comment type="similarity">
    <text evidence="3">In the N-terminal section; belongs to the leguminous lectin family.</text>
</comment>
<evidence type="ECO:0000313" key="24">
    <source>
        <dbReference type="EMBL" id="CAL5052524.1"/>
    </source>
</evidence>
<feature type="binding site" evidence="21">
    <location>
        <position position="1005"/>
    </location>
    <ligand>
        <name>ATP</name>
        <dbReference type="ChEBI" id="CHEBI:30616"/>
    </ligand>
</feature>
<dbReference type="SUPFAM" id="SSF56112">
    <property type="entry name" value="Protein kinase-like (PK-like)"/>
    <property type="match status" value="2"/>
</dbReference>
<dbReference type="PROSITE" id="PS00107">
    <property type="entry name" value="PROTEIN_KINASE_ATP"/>
    <property type="match status" value="2"/>
</dbReference>
<dbReference type="FunFam" id="2.60.120.200:FF:000051">
    <property type="entry name" value="L-type lectin-domain containing receptor kinase V.9"/>
    <property type="match status" value="2"/>
</dbReference>
<evidence type="ECO:0000256" key="2">
    <source>
        <dbReference type="ARBA" id="ARBA00004479"/>
    </source>
</evidence>
<keyword evidence="14 21" id="KW-0067">ATP-binding</keyword>
<evidence type="ECO:0000256" key="6">
    <source>
        <dbReference type="ARBA" id="ARBA00022475"/>
    </source>
</evidence>
<evidence type="ECO:0000313" key="25">
    <source>
        <dbReference type="Proteomes" id="UP001497457"/>
    </source>
</evidence>
<comment type="similarity">
    <text evidence="4">In the C-terminal section; belongs to the protein kinase superfamily. Ser/Thr protein kinase family.</text>
</comment>
<evidence type="ECO:0000256" key="15">
    <source>
        <dbReference type="ARBA" id="ARBA00022989"/>
    </source>
</evidence>
<keyword evidence="10" id="KW-0732">Signal</keyword>
<comment type="catalytic activity">
    <reaction evidence="19">
        <text>L-threonyl-[protein] + ATP = O-phospho-L-threonyl-[protein] + ADP + H(+)</text>
        <dbReference type="Rhea" id="RHEA:46608"/>
        <dbReference type="Rhea" id="RHEA-COMP:11060"/>
        <dbReference type="Rhea" id="RHEA-COMP:11605"/>
        <dbReference type="ChEBI" id="CHEBI:15378"/>
        <dbReference type="ChEBI" id="CHEBI:30013"/>
        <dbReference type="ChEBI" id="CHEBI:30616"/>
        <dbReference type="ChEBI" id="CHEBI:61977"/>
        <dbReference type="ChEBI" id="CHEBI:456216"/>
        <dbReference type="EC" id="2.7.11.1"/>
    </reaction>
    <physiologicalReaction direction="left-to-right" evidence="19">
        <dbReference type="Rhea" id="RHEA:46609"/>
    </physiologicalReaction>
</comment>
<dbReference type="InterPro" id="IPR017441">
    <property type="entry name" value="Protein_kinase_ATP_BS"/>
</dbReference>
<dbReference type="SMART" id="SM00220">
    <property type="entry name" value="S_TKc"/>
    <property type="match status" value="2"/>
</dbReference>
<dbReference type="Pfam" id="PF07714">
    <property type="entry name" value="PK_Tyr_Ser-Thr"/>
    <property type="match status" value="1"/>
</dbReference>
<feature type="domain" description="Protein kinase" evidence="23">
    <location>
        <begin position="976"/>
        <end position="1256"/>
    </location>
</feature>
<dbReference type="Proteomes" id="UP001497457">
    <property type="component" value="Chromosome 36b"/>
</dbReference>
<feature type="transmembrane region" description="Helical" evidence="22">
    <location>
        <begin position="921"/>
        <end position="942"/>
    </location>
</feature>
<dbReference type="InterPro" id="IPR050528">
    <property type="entry name" value="L-type_Lectin-RKs"/>
</dbReference>
<dbReference type="Pfam" id="PF00139">
    <property type="entry name" value="Lectin_legB"/>
    <property type="match status" value="2"/>
</dbReference>
<evidence type="ECO:0000256" key="18">
    <source>
        <dbReference type="ARBA" id="ARBA00023180"/>
    </source>
</evidence>
<dbReference type="InterPro" id="IPR011009">
    <property type="entry name" value="Kinase-like_dom_sf"/>
</dbReference>
<evidence type="ECO:0000256" key="14">
    <source>
        <dbReference type="ARBA" id="ARBA00022840"/>
    </source>
</evidence>
<dbReference type="InterPro" id="IPR001220">
    <property type="entry name" value="Legume_lectin_dom"/>
</dbReference>
<keyword evidence="12 21" id="KW-0547">Nucleotide-binding</keyword>
<dbReference type="CDD" id="cd06899">
    <property type="entry name" value="lectin_legume_LecRK_Arcelin_ConA"/>
    <property type="match status" value="2"/>
</dbReference>
<dbReference type="CDD" id="cd14066">
    <property type="entry name" value="STKc_IRAK"/>
    <property type="match status" value="2"/>
</dbReference>
<dbReference type="PANTHER" id="PTHR27007">
    <property type="match status" value="1"/>
</dbReference>
<dbReference type="Pfam" id="PF00069">
    <property type="entry name" value="Pkinase"/>
    <property type="match status" value="1"/>
</dbReference>
<evidence type="ECO:0000256" key="19">
    <source>
        <dbReference type="ARBA" id="ARBA00048659"/>
    </source>
</evidence>
<evidence type="ECO:0000256" key="22">
    <source>
        <dbReference type="SAM" id="Phobius"/>
    </source>
</evidence>
<dbReference type="Gene3D" id="2.60.120.200">
    <property type="match status" value="2"/>
</dbReference>
<name>A0ABC9E8H4_9POAL</name>
<dbReference type="Gene3D" id="1.10.510.10">
    <property type="entry name" value="Transferase(Phosphotransferase) domain 1"/>
    <property type="match status" value="2"/>
</dbReference>
<evidence type="ECO:0000256" key="4">
    <source>
        <dbReference type="ARBA" id="ARBA00010217"/>
    </source>
</evidence>
<sequence length="1297" mass="143927">MDGTATVTPAGLLELTNGTLQLKGHAFHPTPLHFRKGGGAVRSFSASFVFGILSAYPDISAHGIVFFVSPTTDFSTALASQYLGLVNVTSNGDERNRVFGVELDTLQQDEFRDINDNHVGVDINGLISLNSSDAGYYDDQGSFKNLSLISHEEMRVWVDCEAGSNRINVTLAPLTLPKPAKPLISAVYNLSSVLTDIAYVGFSSATGSFNSRHYVLGFSFAMDVPAPDIDITKLPKLPREGPKARSKVLEIVLPIASAVVVFCLGTAVILFMRRRMKYSELKEDWEVEFGPHRFPYKDLHRATQGFRNKNLLGVGGFGRVYKGVLPISDIEIAVKRVSHNSSQGMKEFIAEVASLGRLQHRNLMRLLGYCRRKGELLLVYEYMSNGSLDKYLYDQDIRPTLSWPQRFKIIKDIASGLLYLHEEWEKVVIHRDIKASNVLLDSGMNGRIGDFGLARLYNHGTDPQSTHVVGTIGYLAPELARTSKATPLTDVFAFGTFILEVTCGRRPIFQDAIGSQVMLVDWVLEHWRGGTLVDTVDANLHGDFIISEACLVLELGLMCSHPFVNARPNMRQVVQYLSKEVPLPELMPTNMSFHMLALTQNQGFDSYIQSYPSSSRASIISMPQPSSEKKKMIFLLHLLLIVSLGPNIKVSADDSQFAYSGFTGSNLTVDGTTTITPDGLLQLTDGTAYLKGHAFHPAPLRLRNSTNGTVQSFSVTFVFGIVSVYPDFSAHGMAFFIAPGKDFAAALPAKYLGLTNVENNGNASNHLFAVELDTIQSVEFKDINNNHVGIDINGLQSLRSYNAGYYDDKSGEFHNLKLISRQAMQVWVDYNGEKKEINVTLAPLRMTRPARPLLSTIFDLSKVLTDQVYLGFSSATGRVNSRHCVLGWSFGLNGPAPAIDIAKLPKLPRAGPKPRSKVLDIVLPLVTATFVLCLGCIIVLFVRRRFRYAELHEDWEVEFGPHRFSYKDLYHATDGFKDKHLLGEGGFGKVYKGVLRTSMVEIAVKRVSHESRQGMKEFVAEIASIGHIRHRNLVQLLGYCRRKGELLLVYDFMPNGSLDKYLHNHDESKLSWAQRLHIIRGVASGLLYLHERWDKVVVHRDVKPSNVLLDRDMNGKLGDFGLARLYDHGKDSQTTHVVGSMGYLSPELMRTGKASPLTDVFAFGVLLLELTCGQKPIKENLQGGGHVVLVDWVLQHWRNGSLMETVDARLHGKYDVQEAELVLKLGLLCSHPFANARPGMGQVMRYLDGVTLLPELTPTDLSFHVLAMMQNKEFDMSISYPDLVSSFGTISSLSGGR</sequence>
<evidence type="ECO:0000256" key="17">
    <source>
        <dbReference type="ARBA" id="ARBA00023170"/>
    </source>
</evidence>
<dbReference type="FunFam" id="1.10.510.10:FF:000517">
    <property type="entry name" value="Putative receptor kinase Lecrk"/>
    <property type="match status" value="2"/>
</dbReference>
<evidence type="ECO:0000256" key="20">
    <source>
        <dbReference type="ARBA" id="ARBA00048977"/>
    </source>
</evidence>
<keyword evidence="9 22" id="KW-0812">Transmembrane</keyword>
<evidence type="ECO:0000256" key="8">
    <source>
        <dbReference type="ARBA" id="ARBA00022679"/>
    </source>
</evidence>
<evidence type="ECO:0000259" key="23">
    <source>
        <dbReference type="PROSITE" id="PS50011"/>
    </source>
</evidence>
<keyword evidence="17" id="KW-0675">Receptor</keyword>
<dbReference type="EC" id="2.7.11.1" evidence="5"/>
<dbReference type="FunFam" id="3.30.200.20:FF:000112">
    <property type="entry name" value="Lectin-domain containing receptor kinase A4.3"/>
    <property type="match status" value="2"/>
</dbReference>
<dbReference type="InterPro" id="IPR001245">
    <property type="entry name" value="Ser-Thr/Tyr_kinase_cat_dom"/>
</dbReference>
<proteinExistence type="inferred from homology"/>
<dbReference type="EMBL" id="OZ075146">
    <property type="protein sequence ID" value="CAL5052524.1"/>
    <property type="molecule type" value="Genomic_DNA"/>
</dbReference>
<gene>
    <name evidence="24" type="ORF">URODEC1_LOCUS92764</name>
</gene>
<dbReference type="InterPro" id="IPR000719">
    <property type="entry name" value="Prot_kinase_dom"/>
</dbReference>
<dbReference type="InterPro" id="IPR013320">
    <property type="entry name" value="ConA-like_dom_sf"/>
</dbReference>
<dbReference type="PROSITE" id="PS50011">
    <property type="entry name" value="PROTEIN_KINASE_DOM"/>
    <property type="match status" value="2"/>
</dbReference>
<evidence type="ECO:0000256" key="1">
    <source>
        <dbReference type="ARBA" id="ARBA00004236"/>
    </source>
</evidence>
<comment type="subcellular location">
    <subcellularLocation>
        <location evidence="1">Cell membrane</location>
    </subcellularLocation>
    <subcellularLocation>
        <location evidence="2">Membrane</location>
        <topology evidence="2">Single-pass type I membrane protein</topology>
    </subcellularLocation>
</comment>
<reference evidence="24" key="1">
    <citation type="submission" date="2024-10" db="EMBL/GenBank/DDBJ databases">
        <authorList>
            <person name="Ryan C."/>
        </authorList>
    </citation>
    <scope>NUCLEOTIDE SEQUENCE [LARGE SCALE GENOMIC DNA]</scope>
</reference>
<accession>A0ABC9E8H4</accession>
<evidence type="ECO:0000256" key="3">
    <source>
        <dbReference type="ARBA" id="ARBA00008536"/>
    </source>
</evidence>
<evidence type="ECO:0000256" key="16">
    <source>
        <dbReference type="ARBA" id="ARBA00023136"/>
    </source>
</evidence>
<dbReference type="GO" id="GO:1901001">
    <property type="term" value="P:negative regulation of response to salt stress"/>
    <property type="evidence" value="ECO:0007669"/>
    <property type="project" value="UniProtKB-ARBA"/>
</dbReference>
<keyword evidence="16 22" id="KW-0472">Membrane</keyword>
<evidence type="ECO:0000256" key="9">
    <source>
        <dbReference type="ARBA" id="ARBA00022692"/>
    </source>
</evidence>
<keyword evidence="8" id="KW-0808">Transferase</keyword>
<dbReference type="GO" id="GO:0030246">
    <property type="term" value="F:carbohydrate binding"/>
    <property type="evidence" value="ECO:0007669"/>
    <property type="project" value="UniProtKB-KW"/>
</dbReference>
<dbReference type="GO" id="GO:0005524">
    <property type="term" value="F:ATP binding"/>
    <property type="evidence" value="ECO:0007669"/>
    <property type="project" value="UniProtKB-UniRule"/>
</dbReference>
<evidence type="ECO:0000256" key="11">
    <source>
        <dbReference type="ARBA" id="ARBA00022734"/>
    </source>
</evidence>
<keyword evidence="15 22" id="KW-1133">Transmembrane helix</keyword>
<evidence type="ECO:0000256" key="7">
    <source>
        <dbReference type="ARBA" id="ARBA00022527"/>
    </source>
</evidence>
<feature type="transmembrane region" description="Helical" evidence="22">
    <location>
        <begin position="251"/>
        <end position="272"/>
    </location>
</feature>
<keyword evidence="7" id="KW-0723">Serine/threonine-protein kinase</keyword>
<keyword evidence="11" id="KW-0430">Lectin</keyword>
<feature type="binding site" evidence="21">
    <location>
        <position position="335"/>
    </location>
    <ligand>
        <name>ATP</name>
        <dbReference type="ChEBI" id="CHEBI:30616"/>
    </ligand>
</feature>
<dbReference type="PROSITE" id="PS00108">
    <property type="entry name" value="PROTEIN_KINASE_ST"/>
    <property type="match status" value="2"/>
</dbReference>
<dbReference type="SUPFAM" id="SSF49899">
    <property type="entry name" value="Concanavalin A-like lectins/glucanases"/>
    <property type="match status" value="2"/>
</dbReference>
<evidence type="ECO:0000256" key="13">
    <source>
        <dbReference type="ARBA" id="ARBA00022777"/>
    </source>
</evidence>
<keyword evidence="18" id="KW-0325">Glycoprotein</keyword>
<keyword evidence="25" id="KW-1185">Reference proteome</keyword>
<dbReference type="InterPro" id="IPR008271">
    <property type="entry name" value="Ser/Thr_kinase_AS"/>
</dbReference>
<dbReference type="Gene3D" id="3.30.200.20">
    <property type="entry name" value="Phosphorylase Kinase, domain 1"/>
    <property type="match status" value="2"/>
</dbReference>
<evidence type="ECO:0000256" key="21">
    <source>
        <dbReference type="PROSITE-ProRule" id="PRU10141"/>
    </source>
</evidence>
<protein>
    <recommendedName>
        <fullName evidence="5">non-specific serine/threonine protein kinase</fullName>
        <ecNumber evidence="5">2.7.11.1</ecNumber>
    </recommendedName>
</protein>
<feature type="domain" description="Protein kinase" evidence="23">
    <location>
        <begin position="306"/>
        <end position="586"/>
    </location>
</feature>
<evidence type="ECO:0000256" key="5">
    <source>
        <dbReference type="ARBA" id="ARBA00012513"/>
    </source>
</evidence>
<evidence type="ECO:0000256" key="12">
    <source>
        <dbReference type="ARBA" id="ARBA00022741"/>
    </source>
</evidence>
<comment type="catalytic activity">
    <reaction evidence="20">
        <text>L-seryl-[protein] + ATP = O-phospho-L-seryl-[protein] + ADP + H(+)</text>
        <dbReference type="Rhea" id="RHEA:17989"/>
        <dbReference type="Rhea" id="RHEA-COMP:9863"/>
        <dbReference type="Rhea" id="RHEA-COMP:11604"/>
        <dbReference type="ChEBI" id="CHEBI:15378"/>
        <dbReference type="ChEBI" id="CHEBI:29999"/>
        <dbReference type="ChEBI" id="CHEBI:30616"/>
        <dbReference type="ChEBI" id="CHEBI:83421"/>
        <dbReference type="ChEBI" id="CHEBI:456216"/>
        <dbReference type="EC" id="2.7.11.1"/>
    </reaction>
    <physiologicalReaction direction="left-to-right" evidence="20">
        <dbReference type="Rhea" id="RHEA:17990"/>
    </physiologicalReaction>
</comment>
<evidence type="ECO:0000256" key="10">
    <source>
        <dbReference type="ARBA" id="ARBA00022729"/>
    </source>
</evidence>
<keyword evidence="6" id="KW-1003">Cell membrane</keyword>
<dbReference type="GO" id="GO:0005886">
    <property type="term" value="C:plasma membrane"/>
    <property type="evidence" value="ECO:0007669"/>
    <property type="project" value="UniProtKB-SubCell"/>
</dbReference>
<dbReference type="GO" id="GO:0004674">
    <property type="term" value="F:protein serine/threonine kinase activity"/>
    <property type="evidence" value="ECO:0007669"/>
    <property type="project" value="UniProtKB-KW"/>
</dbReference>
<keyword evidence="13" id="KW-0418">Kinase</keyword>